<proteinExistence type="predicted"/>
<evidence type="ECO:0000313" key="2">
    <source>
        <dbReference type="EMBL" id="KAK2766530.1"/>
    </source>
</evidence>
<comment type="caution">
    <text evidence="2">The sequence shown here is derived from an EMBL/GenBank/DDBJ whole genome shotgun (WGS) entry which is preliminary data.</text>
</comment>
<dbReference type="AlphaFoldDB" id="A0AAE0DAE2"/>
<accession>A0AAE0DAE2</accession>
<organism evidence="2 3">
    <name type="scientific">Colletotrichum kahawae</name>
    <name type="common">Coffee berry disease fungus</name>
    <dbReference type="NCBI Taxonomy" id="34407"/>
    <lineage>
        <taxon>Eukaryota</taxon>
        <taxon>Fungi</taxon>
        <taxon>Dikarya</taxon>
        <taxon>Ascomycota</taxon>
        <taxon>Pezizomycotina</taxon>
        <taxon>Sordariomycetes</taxon>
        <taxon>Hypocreomycetidae</taxon>
        <taxon>Glomerellales</taxon>
        <taxon>Glomerellaceae</taxon>
        <taxon>Colletotrichum</taxon>
        <taxon>Colletotrichum gloeosporioides species complex</taxon>
    </lineage>
</organism>
<protein>
    <submittedName>
        <fullName evidence="2">Uncharacterized protein</fullName>
    </submittedName>
</protein>
<dbReference type="Proteomes" id="UP001281614">
    <property type="component" value="Unassembled WGS sequence"/>
</dbReference>
<sequence>MHRRRRRNAILPQSTHHHPSARGLGSLPSRPFPTMAPPWPSCFSYALSPIFPRLLRQKAQTRAPVPRPPPPRPAGERGLGSRLVVVLLNGWFL</sequence>
<feature type="region of interest" description="Disordered" evidence="1">
    <location>
        <begin position="57"/>
        <end position="78"/>
    </location>
</feature>
<evidence type="ECO:0000256" key="1">
    <source>
        <dbReference type="SAM" id="MobiDB-lite"/>
    </source>
</evidence>
<keyword evidence="3" id="KW-1185">Reference proteome</keyword>
<name>A0AAE0DAE2_COLKA</name>
<dbReference type="EMBL" id="VYYT01000123">
    <property type="protein sequence ID" value="KAK2766530.1"/>
    <property type="molecule type" value="Genomic_DNA"/>
</dbReference>
<gene>
    <name evidence="2" type="ORF">CKAH01_15479</name>
</gene>
<feature type="region of interest" description="Disordered" evidence="1">
    <location>
        <begin position="1"/>
        <end position="30"/>
    </location>
</feature>
<evidence type="ECO:0000313" key="3">
    <source>
        <dbReference type="Proteomes" id="UP001281614"/>
    </source>
</evidence>
<reference evidence="2" key="1">
    <citation type="submission" date="2023-02" db="EMBL/GenBank/DDBJ databases">
        <title>Colletotrichum kahawae CIFC_Que2 genome sequencing and assembly.</title>
        <authorList>
            <person name="Baroncelli R."/>
        </authorList>
    </citation>
    <scope>NUCLEOTIDE SEQUENCE</scope>
    <source>
        <strain evidence="2">CIFC_Que2</strain>
    </source>
</reference>